<name>A0ACB9F8F0_CICIN</name>
<keyword evidence="2" id="KW-1185">Reference proteome</keyword>
<reference evidence="1 2" key="2">
    <citation type="journal article" date="2022" name="Mol. Ecol. Resour.">
        <title>The genomes of chicory, endive, great burdock and yacon provide insights into Asteraceae paleo-polyploidization history and plant inulin production.</title>
        <authorList>
            <person name="Fan W."/>
            <person name="Wang S."/>
            <person name="Wang H."/>
            <person name="Wang A."/>
            <person name="Jiang F."/>
            <person name="Liu H."/>
            <person name="Zhao H."/>
            <person name="Xu D."/>
            <person name="Zhang Y."/>
        </authorList>
    </citation>
    <scope>NUCLEOTIDE SEQUENCE [LARGE SCALE GENOMIC DNA]</scope>
    <source>
        <strain evidence="2">cv. Punajuju</strain>
        <tissue evidence="1">Leaves</tissue>
    </source>
</reference>
<reference evidence="2" key="1">
    <citation type="journal article" date="2022" name="Mol. Ecol. Resour.">
        <title>The genomes of chicory, endive, great burdock and yacon provide insights into Asteraceae palaeo-polyploidization history and plant inulin production.</title>
        <authorList>
            <person name="Fan W."/>
            <person name="Wang S."/>
            <person name="Wang H."/>
            <person name="Wang A."/>
            <person name="Jiang F."/>
            <person name="Liu H."/>
            <person name="Zhao H."/>
            <person name="Xu D."/>
            <person name="Zhang Y."/>
        </authorList>
    </citation>
    <scope>NUCLEOTIDE SEQUENCE [LARGE SCALE GENOMIC DNA]</scope>
    <source>
        <strain evidence="2">cv. Punajuju</strain>
    </source>
</reference>
<dbReference type="EMBL" id="CM042011">
    <property type="protein sequence ID" value="KAI3767392.1"/>
    <property type="molecule type" value="Genomic_DNA"/>
</dbReference>
<comment type="caution">
    <text evidence="1">The sequence shown here is derived from an EMBL/GenBank/DDBJ whole genome shotgun (WGS) entry which is preliminary data.</text>
</comment>
<gene>
    <name evidence="1" type="ORF">L2E82_17490</name>
</gene>
<organism evidence="1 2">
    <name type="scientific">Cichorium intybus</name>
    <name type="common">Chicory</name>
    <dbReference type="NCBI Taxonomy" id="13427"/>
    <lineage>
        <taxon>Eukaryota</taxon>
        <taxon>Viridiplantae</taxon>
        <taxon>Streptophyta</taxon>
        <taxon>Embryophyta</taxon>
        <taxon>Tracheophyta</taxon>
        <taxon>Spermatophyta</taxon>
        <taxon>Magnoliopsida</taxon>
        <taxon>eudicotyledons</taxon>
        <taxon>Gunneridae</taxon>
        <taxon>Pentapetalae</taxon>
        <taxon>asterids</taxon>
        <taxon>campanulids</taxon>
        <taxon>Asterales</taxon>
        <taxon>Asteraceae</taxon>
        <taxon>Cichorioideae</taxon>
        <taxon>Cichorieae</taxon>
        <taxon>Cichoriinae</taxon>
        <taxon>Cichorium</taxon>
    </lineage>
</organism>
<evidence type="ECO:0000313" key="1">
    <source>
        <dbReference type="EMBL" id="KAI3767392.1"/>
    </source>
</evidence>
<accession>A0ACB9F8F0</accession>
<protein>
    <submittedName>
        <fullName evidence="1">Uncharacterized protein</fullName>
    </submittedName>
</protein>
<sequence length="182" mass="21191">MIATANPRERIRVFFNLQIENQIENQAISVVRLILLRLDSGKKLLNADLNTLKLWIAISIARHRSEIENQFPGSPSILVFVFQVFFKFQMQFVFQDQYQDQYQELNQILEVFMGQLRQLFSLKSTGFYKGTSGTSLLLTSARGFREWELDVLARQHACSLRQCGATLRSLSRLERRLATLRM</sequence>
<dbReference type="Proteomes" id="UP001055811">
    <property type="component" value="Linkage Group LG03"/>
</dbReference>
<proteinExistence type="predicted"/>
<evidence type="ECO:0000313" key="2">
    <source>
        <dbReference type="Proteomes" id="UP001055811"/>
    </source>
</evidence>